<dbReference type="EMBL" id="MPDM01000001">
    <property type="protein sequence ID" value="OKL50403.1"/>
    <property type="molecule type" value="Genomic_DNA"/>
</dbReference>
<dbReference type="InterPro" id="IPR013783">
    <property type="entry name" value="Ig-like_fold"/>
</dbReference>
<dbReference type="Pfam" id="PF18957">
    <property type="entry name" value="RibLong"/>
    <property type="match status" value="2"/>
</dbReference>
<keyword evidence="4" id="KW-1185">Reference proteome</keyword>
<feature type="non-terminal residue" evidence="3">
    <location>
        <position position="879"/>
    </location>
</feature>
<dbReference type="InterPro" id="IPR028974">
    <property type="entry name" value="TSP_type-3_rpt"/>
</dbReference>
<accession>A0A1Q5PS92</accession>
<sequence>MNRIVSTFAAFAVTLAGIVAIYHYPVAEAVDPGSNTATAIEADALDSSNQWYMDNWAKIDKVFDRSNGGATVTGYGVLLTANTSSLNGGGNAPLPDGTPVYLRWVDKDGQVLPIYKTRTHRGYAGAPNPSPYAFAIPQWTDNSGTVHTLIMSGAKRPLVRVWIDPYVSPDTGNQVVQMKDAAANVPAFSHYNFGASVTTLAGQYANNYTVFMTELPTSGYMTRPQGEWIETPVGQTGGLGVKQYVSGKVWLEAQGSDLASGPTQLGADRPAASYKVVMSSLTNEGAVEAAKIRQQPVENRALLFKNLLTEHPEYIAETAYTHTNAKGEYLIKFTEGKLDQDNIYGYVEDPEGNPMPAYSTWTIPTYGKPDAFTLAQPLANPLYRPVKKAWENVHFAVIPYVSPVLEITNYDTNTRPAPPGGKALIAVSGNLSKVGTSIVWKNANGDEVKRCDDIASLPQANDCTYDIPSDAQTGDVYRVELQALGNVIAVDSLIVSNIPKVNYEPVAVEAGVNTASSAAPTFDNPATEQVEKGQAPAGTTYRLADNAPKGYTINTDTGVVSWTGDPKEADETVVVPVVAEIVNAVNNKKVDRPAEVTFNFKGKLTAQKVDLKYDDQEATVGTPKDSTPIFTGEGTADVATLPADTVFKLGTLPEGVAAEDVAINTSTGVVTFTGTKAQVGKSYDIPVVATFADKSTENAVAKFTVGDKPDADNDGVSDDADQCVNTPAGAVVDANGCAVAPVLGEVPKVNGTIGVEITPIEVPVTNTGMNEGLTCTAAGLPAGLSVALKADGSACVISGTPTEKVTDKPFTVTLGFTKPDGDKPAGTPVAKEGTATVGDKPVAPNWEDTTGKPGDDVVVPNAGGDVPDGATVESTGPGT</sequence>
<dbReference type="GO" id="GO:0005509">
    <property type="term" value="F:calcium ion binding"/>
    <property type="evidence" value="ECO:0007669"/>
    <property type="project" value="InterPro"/>
</dbReference>
<reference evidence="4" key="1">
    <citation type="submission" date="2016-11" db="EMBL/GenBank/DDBJ databases">
        <title>Actinomyces gypaetusis sp. nov. isolated from Gypaetus barbatus in Qinghai Tibet Plateau China.</title>
        <authorList>
            <person name="Meng X."/>
        </authorList>
    </citation>
    <scope>NUCLEOTIDE SEQUENCE [LARGE SCALE GENOMIC DNA]</scope>
    <source>
        <strain evidence="4">DSM 15383</strain>
    </source>
</reference>
<evidence type="ECO:0000313" key="3">
    <source>
        <dbReference type="EMBL" id="OKL50403.1"/>
    </source>
</evidence>
<name>A0A1Q5PS92_9ACTO</name>
<dbReference type="SUPFAM" id="SSF103647">
    <property type="entry name" value="TSP type-3 repeat"/>
    <property type="match status" value="1"/>
</dbReference>
<comment type="caution">
    <text evidence="3">The sequence shown here is derived from an EMBL/GenBank/DDBJ whole genome shotgun (WGS) entry which is preliminary data.</text>
</comment>
<organism evidence="3 4">
    <name type="scientific">Boudabousia marimammalium</name>
    <dbReference type="NCBI Taxonomy" id="156892"/>
    <lineage>
        <taxon>Bacteria</taxon>
        <taxon>Bacillati</taxon>
        <taxon>Actinomycetota</taxon>
        <taxon>Actinomycetes</taxon>
        <taxon>Actinomycetales</taxon>
        <taxon>Actinomycetaceae</taxon>
        <taxon>Boudabousia</taxon>
    </lineage>
</organism>
<dbReference type="STRING" id="156892.BM477_00005"/>
<gene>
    <name evidence="3" type="ORF">BM477_00005</name>
</gene>
<protein>
    <recommendedName>
        <fullName evidence="2">Long Rib domain-containing protein</fullName>
    </recommendedName>
</protein>
<evidence type="ECO:0000259" key="2">
    <source>
        <dbReference type="Pfam" id="PF18957"/>
    </source>
</evidence>
<dbReference type="GO" id="GO:0005975">
    <property type="term" value="P:carbohydrate metabolic process"/>
    <property type="evidence" value="ECO:0007669"/>
    <property type="project" value="UniProtKB-ARBA"/>
</dbReference>
<evidence type="ECO:0000256" key="1">
    <source>
        <dbReference type="SAM" id="MobiDB-lite"/>
    </source>
</evidence>
<feature type="domain" description="Long Rib" evidence="2">
    <location>
        <begin position="606"/>
        <end position="705"/>
    </location>
</feature>
<dbReference type="Proteomes" id="UP000186465">
    <property type="component" value="Unassembled WGS sequence"/>
</dbReference>
<dbReference type="NCBIfam" id="NF038186">
    <property type="entry name" value="YPDG_rpt"/>
    <property type="match status" value="1"/>
</dbReference>
<dbReference type="Gene3D" id="2.60.40.10">
    <property type="entry name" value="Immunoglobulins"/>
    <property type="match status" value="1"/>
</dbReference>
<evidence type="ECO:0000313" key="4">
    <source>
        <dbReference type="Proteomes" id="UP000186465"/>
    </source>
</evidence>
<proteinExistence type="predicted"/>
<dbReference type="InterPro" id="IPR044055">
    <property type="entry name" value="RibLong"/>
</dbReference>
<feature type="region of interest" description="Disordered" evidence="1">
    <location>
        <begin position="817"/>
        <end position="879"/>
    </location>
</feature>
<feature type="domain" description="Long Rib" evidence="2">
    <location>
        <begin position="501"/>
        <end position="579"/>
    </location>
</feature>
<dbReference type="AlphaFoldDB" id="A0A1Q5PS92"/>